<keyword evidence="3" id="KW-0808">Transferase</keyword>
<dbReference type="PANTHER" id="PTHR10788">
    <property type="entry name" value="TREHALOSE-6-PHOSPHATE SYNTHASE"/>
    <property type="match status" value="1"/>
</dbReference>
<reference evidence="3 4" key="1">
    <citation type="submission" date="2014-04" db="EMBL/GenBank/DDBJ databases">
        <authorList>
            <consortium name="DOE Joint Genome Institute"/>
            <person name="Kuo A."/>
            <person name="Tarkka M."/>
            <person name="Buscot F."/>
            <person name="Kohler A."/>
            <person name="Nagy L.G."/>
            <person name="Floudas D."/>
            <person name="Copeland A."/>
            <person name="Barry K.W."/>
            <person name="Cichocki N."/>
            <person name="Veneault-Fourrey C."/>
            <person name="LaButti K."/>
            <person name="Lindquist E.A."/>
            <person name="Lipzen A."/>
            <person name="Lundell T."/>
            <person name="Morin E."/>
            <person name="Murat C."/>
            <person name="Sun H."/>
            <person name="Tunlid A."/>
            <person name="Henrissat B."/>
            <person name="Grigoriev I.V."/>
            <person name="Hibbett D.S."/>
            <person name="Martin F."/>
            <person name="Nordberg H.P."/>
            <person name="Cantor M.N."/>
            <person name="Hua S.X."/>
        </authorList>
    </citation>
    <scope>NUCLEOTIDE SEQUENCE [LARGE SCALE GENOMIC DNA]</scope>
    <source>
        <strain evidence="3 4">F 1598</strain>
    </source>
</reference>
<dbReference type="InParanoid" id="A0A0C3GGJ1"/>
<dbReference type="EMBL" id="KN832974">
    <property type="protein sequence ID" value="KIM89746.1"/>
    <property type="molecule type" value="Genomic_DNA"/>
</dbReference>
<dbReference type="AlphaFoldDB" id="A0A0C3GGJ1"/>
<name>A0A0C3GGJ1_PILCF</name>
<dbReference type="Gene3D" id="3.40.50.2000">
    <property type="entry name" value="Glycogen Phosphorylase B"/>
    <property type="match status" value="2"/>
</dbReference>
<dbReference type="CDD" id="cd03788">
    <property type="entry name" value="GT20_TPS"/>
    <property type="match status" value="1"/>
</dbReference>
<reference evidence="4" key="2">
    <citation type="submission" date="2015-01" db="EMBL/GenBank/DDBJ databases">
        <title>Evolutionary Origins and Diversification of the Mycorrhizal Mutualists.</title>
        <authorList>
            <consortium name="DOE Joint Genome Institute"/>
            <consortium name="Mycorrhizal Genomics Consortium"/>
            <person name="Kohler A."/>
            <person name="Kuo A."/>
            <person name="Nagy L.G."/>
            <person name="Floudas D."/>
            <person name="Copeland A."/>
            <person name="Barry K.W."/>
            <person name="Cichocki N."/>
            <person name="Veneault-Fourrey C."/>
            <person name="LaButti K."/>
            <person name="Lindquist E.A."/>
            <person name="Lipzen A."/>
            <person name="Lundell T."/>
            <person name="Morin E."/>
            <person name="Murat C."/>
            <person name="Riley R."/>
            <person name="Ohm R."/>
            <person name="Sun H."/>
            <person name="Tunlid A."/>
            <person name="Henrissat B."/>
            <person name="Grigoriev I.V."/>
            <person name="Hibbett D.S."/>
            <person name="Martin F."/>
        </authorList>
    </citation>
    <scope>NUCLEOTIDE SEQUENCE [LARGE SCALE GENOMIC DNA]</scope>
    <source>
        <strain evidence="4">F 1598</strain>
    </source>
</reference>
<keyword evidence="2" id="KW-0732">Signal</keyword>
<dbReference type="GO" id="GO:0005992">
    <property type="term" value="P:trehalose biosynthetic process"/>
    <property type="evidence" value="ECO:0007669"/>
    <property type="project" value="InterPro"/>
</dbReference>
<dbReference type="GO" id="GO:0004805">
    <property type="term" value="F:trehalose-phosphatase activity"/>
    <property type="evidence" value="ECO:0007669"/>
    <property type="project" value="TreeGrafter"/>
</dbReference>
<evidence type="ECO:0000256" key="2">
    <source>
        <dbReference type="SAM" id="SignalP"/>
    </source>
</evidence>
<dbReference type="Pfam" id="PF02358">
    <property type="entry name" value="Trehalose_PPase"/>
    <property type="match status" value="1"/>
</dbReference>
<dbReference type="HOGENOM" id="CLU_002351_2_2_1"/>
<organism evidence="3 4">
    <name type="scientific">Piloderma croceum (strain F 1598)</name>
    <dbReference type="NCBI Taxonomy" id="765440"/>
    <lineage>
        <taxon>Eukaryota</taxon>
        <taxon>Fungi</taxon>
        <taxon>Dikarya</taxon>
        <taxon>Basidiomycota</taxon>
        <taxon>Agaricomycotina</taxon>
        <taxon>Agaricomycetes</taxon>
        <taxon>Agaricomycetidae</taxon>
        <taxon>Atheliales</taxon>
        <taxon>Atheliaceae</taxon>
        <taxon>Piloderma</taxon>
    </lineage>
</organism>
<dbReference type="InterPro" id="IPR036412">
    <property type="entry name" value="HAD-like_sf"/>
</dbReference>
<proteinExistence type="predicted"/>
<feature type="region of interest" description="Disordered" evidence="1">
    <location>
        <begin position="76"/>
        <end position="156"/>
    </location>
</feature>
<dbReference type="GO" id="GO:0003825">
    <property type="term" value="F:alpha,alpha-trehalose-phosphate synthase (UDP-forming) activity"/>
    <property type="evidence" value="ECO:0007669"/>
    <property type="project" value="TreeGrafter"/>
</dbReference>
<evidence type="ECO:0000313" key="4">
    <source>
        <dbReference type="Proteomes" id="UP000054166"/>
    </source>
</evidence>
<dbReference type="Proteomes" id="UP000054166">
    <property type="component" value="Unassembled WGS sequence"/>
</dbReference>
<dbReference type="PANTHER" id="PTHR10788:SF15">
    <property type="entry name" value="TREHALOSE SYNTHASE COMPLEX REGULATORY SUBUNIT TPS3-RELATED"/>
    <property type="match status" value="1"/>
</dbReference>
<feature type="chain" id="PRO_5002177677" evidence="2">
    <location>
        <begin position="24"/>
        <end position="926"/>
    </location>
</feature>
<sequence>MSSFRNHRIVIASLFLPSTAVLGDSVPPTPDHNAKDPSNAFPVVNEIAQGYRPSHSRMSSLSAPLKSIVEDLKDKSRVVSPAATPGPESTNPFAGIARPRIMTPATDDYAQTRARPELRPTGLGTNSEYPPQTPRLKRKNSSRSQTRRQDSDSGAAGNIFFQPWHLESNQRCNGGLKNAVASVNERLKKKLWIGTLGTNTDMLGEGLRKDIDKRMMEKCDSQPVWIPDAEFESCYDEFCHQVLWPCLHYAIPDAPKTKLFYESASFKQYVAVNQRFADVIIANYQEGDIIWVNDYHLMLLPSLLRASPKFAPHVPIGFFMHVAFPSSEIFRCLSVRESLLRGLLAADLVGFQTASFARHFRQTVSRILALEALPKGIQLEGDRFVDVGVFPMGIDVGALREKKQEPQVADWVQLLKQRYAGMKIVVGRDKLDEIQGVRQKIQAFEIFLDKYPEFQQKVVLIQVALQTTESNELAGGVADIVSHINSRFSTLTYQPVVFLHTQDLTFSQYLALLSVADAFLVTSLREGMALRTHEFVECQEGRHRPLILSEFTGSYSYSGFRSCIAINPWDTRGTAKAIHQALTMGDEEALSRWEDLHNHVVTQTAQAFVISFLTRCIRANSEHLQPDLSAVAKLDLARLLPRYKHSQRRLLLIEFEGTLWQRNNSRASLLSPFVPEKAAIELLNKLAEDGRNEVWLLSGLPVSGVMEIVAEKAPEIGIVAENGCFIKTRSTRKESSRWVNMVANFNLTWKAACVEILNYFSERTPGSWVEERGASVVWRFWTGAPDDSCPDRQWARRQAAEAQNHIHDSLGERYGLRIIPGNNSFLVLPNNISRSTAVGAVLHPGGPAHSPLAGQAAWMSHDAADDHMSDDVGFVLAVGSDEKLLRRLNDLDHAETCSTSNKGTDSRWKLDPTEVSKILWNFANAQ</sequence>
<dbReference type="OrthoDB" id="755951at2759"/>
<dbReference type="FunFam" id="3.40.50.2000:FF:000036">
    <property type="entry name" value="Alpha,alpha-trehalose-phosphate synthase subunit Tps2"/>
    <property type="match status" value="1"/>
</dbReference>
<evidence type="ECO:0000313" key="3">
    <source>
        <dbReference type="EMBL" id="KIM89746.1"/>
    </source>
</evidence>
<dbReference type="GO" id="GO:0005829">
    <property type="term" value="C:cytosol"/>
    <property type="evidence" value="ECO:0007669"/>
    <property type="project" value="TreeGrafter"/>
</dbReference>
<dbReference type="SUPFAM" id="SSF56784">
    <property type="entry name" value="HAD-like"/>
    <property type="match status" value="1"/>
</dbReference>
<keyword evidence="4" id="KW-1185">Reference proteome</keyword>
<accession>A0A0C3GGJ1</accession>
<feature type="signal peptide" evidence="2">
    <location>
        <begin position="1"/>
        <end position="23"/>
    </location>
</feature>
<gene>
    <name evidence="3" type="ORF">PILCRDRAFT_812547</name>
</gene>
<dbReference type="InterPro" id="IPR003337">
    <property type="entry name" value="Trehalose_PPase"/>
</dbReference>
<evidence type="ECO:0000256" key="1">
    <source>
        <dbReference type="SAM" id="MobiDB-lite"/>
    </source>
</evidence>
<protein>
    <submittedName>
        <fullName evidence="3">Glycosyltransferase family 20 protein</fullName>
    </submittedName>
</protein>
<dbReference type="SUPFAM" id="SSF53756">
    <property type="entry name" value="UDP-Glycosyltransferase/glycogen phosphorylase"/>
    <property type="match status" value="1"/>
</dbReference>
<dbReference type="STRING" id="765440.A0A0C3GGJ1"/>
<dbReference type="Pfam" id="PF00982">
    <property type="entry name" value="Glyco_transf_20"/>
    <property type="match status" value="1"/>
</dbReference>
<dbReference type="InterPro" id="IPR001830">
    <property type="entry name" value="Glyco_trans_20"/>
</dbReference>
<dbReference type="GO" id="GO:0005946">
    <property type="term" value="C:alpha,alpha-trehalose-phosphate synthase complex (UDP-forming)"/>
    <property type="evidence" value="ECO:0007669"/>
    <property type="project" value="TreeGrafter"/>
</dbReference>
<dbReference type="FunCoup" id="A0A0C3GGJ1">
    <property type="interactions" value="28"/>
</dbReference>